<reference evidence="2" key="2">
    <citation type="submission" date="2020-06" db="EMBL/GenBank/DDBJ databases">
        <authorList>
            <person name="Sheffer M."/>
        </authorList>
    </citation>
    <scope>NUCLEOTIDE SEQUENCE</scope>
</reference>
<dbReference type="Gene3D" id="1.10.340.70">
    <property type="match status" value="1"/>
</dbReference>
<dbReference type="EMBL" id="JABXBU010000030">
    <property type="protein sequence ID" value="KAF8785800.1"/>
    <property type="molecule type" value="Genomic_DNA"/>
</dbReference>
<dbReference type="Pfam" id="PF17921">
    <property type="entry name" value="Integrase_H2C2"/>
    <property type="match status" value="1"/>
</dbReference>
<keyword evidence="3" id="KW-1185">Reference proteome</keyword>
<dbReference type="PANTHER" id="PTHR47266">
    <property type="entry name" value="ENDONUCLEASE-RELATED"/>
    <property type="match status" value="1"/>
</dbReference>
<proteinExistence type="predicted"/>
<protein>
    <submittedName>
        <fullName evidence="2">Transposon Ty3-I Gag-Pol polyprotein like</fullName>
    </submittedName>
</protein>
<dbReference type="Proteomes" id="UP000807504">
    <property type="component" value="Unassembled WGS sequence"/>
</dbReference>
<evidence type="ECO:0000259" key="1">
    <source>
        <dbReference type="Pfam" id="PF17921"/>
    </source>
</evidence>
<evidence type="ECO:0000313" key="3">
    <source>
        <dbReference type="Proteomes" id="UP000807504"/>
    </source>
</evidence>
<dbReference type="InterPro" id="IPR052160">
    <property type="entry name" value="Gypsy_RT_Integrase-like"/>
</dbReference>
<accession>A0A8T0F8S2</accession>
<sequence>MSEGVLYRYASEFDFEEAQLEVPKQEWNNISKEHHDAPTSGHYGEKGIYQWISKRYYWSGMRSFILDYVKKCPECSRYKAENQKPVGLLRTPAYSQRFETLAIDLFGPLPETKDSKKWIFII</sequence>
<dbReference type="AlphaFoldDB" id="A0A8T0F8S2"/>
<evidence type="ECO:0000313" key="2">
    <source>
        <dbReference type="EMBL" id="KAF8785800.1"/>
    </source>
</evidence>
<feature type="domain" description="Integrase zinc-binding" evidence="1">
    <location>
        <begin position="22"/>
        <end position="80"/>
    </location>
</feature>
<name>A0A8T0F8S2_ARGBR</name>
<gene>
    <name evidence="2" type="ORF">HNY73_011305</name>
</gene>
<organism evidence="2 3">
    <name type="scientific">Argiope bruennichi</name>
    <name type="common">Wasp spider</name>
    <name type="synonym">Aranea bruennichi</name>
    <dbReference type="NCBI Taxonomy" id="94029"/>
    <lineage>
        <taxon>Eukaryota</taxon>
        <taxon>Metazoa</taxon>
        <taxon>Ecdysozoa</taxon>
        <taxon>Arthropoda</taxon>
        <taxon>Chelicerata</taxon>
        <taxon>Arachnida</taxon>
        <taxon>Araneae</taxon>
        <taxon>Araneomorphae</taxon>
        <taxon>Entelegynae</taxon>
        <taxon>Araneoidea</taxon>
        <taxon>Araneidae</taxon>
        <taxon>Argiope</taxon>
    </lineage>
</organism>
<comment type="caution">
    <text evidence="2">The sequence shown here is derived from an EMBL/GenBank/DDBJ whole genome shotgun (WGS) entry which is preliminary data.</text>
</comment>
<reference evidence="2" key="1">
    <citation type="journal article" date="2020" name="bioRxiv">
        <title>Chromosome-level reference genome of the European wasp spider Argiope bruennichi: a resource for studies on range expansion and evolutionary adaptation.</title>
        <authorList>
            <person name="Sheffer M.M."/>
            <person name="Hoppe A."/>
            <person name="Krehenwinkel H."/>
            <person name="Uhl G."/>
            <person name="Kuss A.W."/>
            <person name="Jensen L."/>
            <person name="Jensen C."/>
            <person name="Gillespie R.G."/>
            <person name="Hoff K.J."/>
            <person name="Prost S."/>
        </authorList>
    </citation>
    <scope>NUCLEOTIDE SEQUENCE</scope>
</reference>
<dbReference type="InterPro" id="IPR041588">
    <property type="entry name" value="Integrase_H2C2"/>
</dbReference>
<dbReference type="FunFam" id="1.10.340.70:FF:000001">
    <property type="entry name" value="Retrovirus-related Pol polyprotein from transposon gypsy-like Protein"/>
    <property type="match status" value="1"/>
</dbReference>